<feature type="region of interest" description="Disordered" evidence="1">
    <location>
        <begin position="1900"/>
        <end position="1978"/>
    </location>
</feature>
<feature type="region of interest" description="Disordered" evidence="1">
    <location>
        <begin position="2821"/>
        <end position="2881"/>
    </location>
</feature>
<feature type="compositionally biased region" description="Basic and acidic residues" evidence="1">
    <location>
        <begin position="2842"/>
        <end position="2851"/>
    </location>
</feature>
<name>A0A2C6LFL7_9APIC</name>
<feature type="compositionally biased region" description="Low complexity" evidence="1">
    <location>
        <begin position="669"/>
        <end position="680"/>
    </location>
</feature>
<feature type="region of interest" description="Disordered" evidence="1">
    <location>
        <begin position="2198"/>
        <end position="2250"/>
    </location>
</feature>
<feature type="compositionally biased region" description="Polar residues" evidence="1">
    <location>
        <begin position="464"/>
        <end position="481"/>
    </location>
</feature>
<feature type="region of interest" description="Disordered" evidence="1">
    <location>
        <begin position="2766"/>
        <end position="2798"/>
    </location>
</feature>
<feature type="compositionally biased region" description="Polar residues" evidence="1">
    <location>
        <begin position="206"/>
        <end position="215"/>
    </location>
</feature>
<feature type="compositionally biased region" description="Basic and acidic residues" evidence="1">
    <location>
        <begin position="2858"/>
        <end position="2869"/>
    </location>
</feature>
<feature type="compositionally biased region" description="Basic and acidic residues" evidence="1">
    <location>
        <begin position="2357"/>
        <end position="2389"/>
    </location>
</feature>
<gene>
    <name evidence="2" type="ORF">CSUI_000406</name>
</gene>
<feature type="compositionally biased region" description="Low complexity" evidence="1">
    <location>
        <begin position="1943"/>
        <end position="1952"/>
    </location>
</feature>
<dbReference type="GeneID" id="94423851"/>
<feature type="region of interest" description="Disordered" evidence="1">
    <location>
        <begin position="998"/>
        <end position="1083"/>
    </location>
</feature>
<evidence type="ECO:0000313" key="3">
    <source>
        <dbReference type="Proteomes" id="UP000221165"/>
    </source>
</evidence>
<feature type="compositionally biased region" description="Low complexity" evidence="1">
    <location>
        <begin position="188"/>
        <end position="200"/>
    </location>
</feature>
<feature type="compositionally biased region" description="Basic and acidic residues" evidence="1">
    <location>
        <begin position="1901"/>
        <end position="1930"/>
    </location>
</feature>
<feature type="compositionally biased region" description="Basic and acidic residues" evidence="1">
    <location>
        <begin position="122"/>
        <end position="134"/>
    </location>
</feature>
<feature type="region of interest" description="Disordered" evidence="1">
    <location>
        <begin position="1114"/>
        <end position="1159"/>
    </location>
</feature>
<feature type="compositionally biased region" description="Polar residues" evidence="1">
    <location>
        <begin position="300"/>
        <end position="310"/>
    </location>
</feature>
<feature type="region of interest" description="Disordered" evidence="1">
    <location>
        <begin position="1645"/>
        <end position="1675"/>
    </location>
</feature>
<dbReference type="RefSeq" id="XP_067927384.1">
    <property type="nucleotide sequence ID" value="XM_068060640.1"/>
</dbReference>
<feature type="region of interest" description="Disordered" evidence="1">
    <location>
        <begin position="102"/>
        <end position="347"/>
    </location>
</feature>
<feature type="compositionally biased region" description="Basic and acidic residues" evidence="1">
    <location>
        <begin position="2766"/>
        <end position="2790"/>
    </location>
</feature>
<feature type="compositionally biased region" description="Basic and acidic residues" evidence="1">
    <location>
        <begin position="1116"/>
        <end position="1131"/>
    </location>
</feature>
<feature type="compositionally biased region" description="Polar residues" evidence="1">
    <location>
        <begin position="176"/>
        <end position="185"/>
    </location>
</feature>
<feature type="compositionally biased region" description="Low complexity" evidence="1">
    <location>
        <begin position="934"/>
        <end position="943"/>
    </location>
</feature>
<organism evidence="2 3">
    <name type="scientific">Cystoisospora suis</name>
    <dbReference type="NCBI Taxonomy" id="483139"/>
    <lineage>
        <taxon>Eukaryota</taxon>
        <taxon>Sar</taxon>
        <taxon>Alveolata</taxon>
        <taxon>Apicomplexa</taxon>
        <taxon>Conoidasida</taxon>
        <taxon>Coccidia</taxon>
        <taxon>Eucoccidiorida</taxon>
        <taxon>Eimeriorina</taxon>
        <taxon>Sarcocystidae</taxon>
        <taxon>Cystoisospora</taxon>
    </lineage>
</organism>
<feature type="compositionally biased region" description="Polar residues" evidence="1">
    <location>
        <begin position="254"/>
        <end position="278"/>
    </location>
</feature>
<feature type="compositionally biased region" description="Polar residues" evidence="1">
    <location>
        <begin position="136"/>
        <end position="148"/>
    </location>
</feature>
<feature type="compositionally biased region" description="Low complexity" evidence="1">
    <location>
        <begin position="2331"/>
        <end position="2345"/>
    </location>
</feature>
<feature type="region of interest" description="Disordered" evidence="1">
    <location>
        <begin position="818"/>
        <end position="854"/>
    </location>
</feature>
<reference evidence="2 3" key="1">
    <citation type="journal article" date="2017" name="Int. J. Parasitol.">
        <title>The genome of the protozoan parasite Cystoisospora suis and a reverse vaccinology approach to identify vaccine candidates.</title>
        <authorList>
            <person name="Palmieri N."/>
            <person name="Shrestha A."/>
            <person name="Ruttkowski B."/>
            <person name="Beck T."/>
            <person name="Vogl C."/>
            <person name="Tomley F."/>
            <person name="Blake D.P."/>
            <person name="Joachim A."/>
        </authorList>
    </citation>
    <scope>NUCLEOTIDE SEQUENCE [LARGE SCALE GENOMIC DNA]</scope>
    <source>
        <strain evidence="2 3">Wien I</strain>
    </source>
</reference>
<feature type="region of interest" description="Disordered" evidence="1">
    <location>
        <begin position="2256"/>
        <end position="2275"/>
    </location>
</feature>
<feature type="compositionally biased region" description="Basic and acidic residues" evidence="1">
    <location>
        <begin position="406"/>
        <end position="425"/>
    </location>
</feature>
<feature type="region of interest" description="Disordered" evidence="1">
    <location>
        <begin position="764"/>
        <end position="797"/>
    </location>
</feature>
<feature type="region of interest" description="Disordered" evidence="1">
    <location>
        <begin position="896"/>
        <end position="943"/>
    </location>
</feature>
<feature type="compositionally biased region" description="Basic and acidic residues" evidence="1">
    <location>
        <begin position="831"/>
        <end position="842"/>
    </location>
</feature>
<evidence type="ECO:0000256" key="1">
    <source>
        <dbReference type="SAM" id="MobiDB-lite"/>
    </source>
</evidence>
<feature type="compositionally biased region" description="Acidic residues" evidence="1">
    <location>
        <begin position="1663"/>
        <end position="1673"/>
    </location>
</feature>
<feature type="region of interest" description="Disordered" evidence="1">
    <location>
        <begin position="2331"/>
        <end position="2461"/>
    </location>
</feature>
<feature type="compositionally biased region" description="Low complexity" evidence="1">
    <location>
        <begin position="2390"/>
        <end position="2403"/>
    </location>
</feature>
<evidence type="ECO:0000313" key="2">
    <source>
        <dbReference type="EMBL" id="PHJ25738.1"/>
    </source>
</evidence>
<proteinExistence type="predicted"/>
<feature type="region of interest" description="Disordered" evidence="1">
    <location>
        <begin position="540"/>
        <end position="736"/>
    </location>
</feature>
<feature type="compositionally biased region" description="Polar residues" evidence="1">
    <location>
        <begin position="554"/>
        <end position="563"/>
    </location>
</feature>
<sequence length="2954" mass="330114">MEFRVDISTLGKAPTRAVRRANWLALIVPLSQVGVTMEVEEADLISDGDTTVLTAILMQIYKSQKSWLAKVNKELALERKEERSGCRPAQTLGYSARLLAQQAAGSSHPFPGSVSTSSGRRPSSDRPTQERLEEPTSANGQRVPSTGSRELLLRETDTESPSACSRPPDRKEHCSPTLQIPQQGKSHCPPSCSAPSSSACVDETKSSGTATTDSSHALGCDAVPNESTETSNFSRIPKPRARRRASSSSARSSLHPSTPLSCNSSSAAFPDGESSTTAERALPPLSSKSAGPSSERALGTTGTVPFTSVDPSQLPSLSGTLPPLPQASDAVPPGGQPRRAAPPPGELCRLLGSDVISMRVGSPVRVVLSETGAETDTSESAQSARRPSRCTPMTSVRQHCSRRNNLRVDHEPSESSSRESKHARESCPQSGDPSRRTNQDGNVDGSQKRKSSPLGFSRRYECRTASQSPSVSASGTQSPCTKYNGAPTDTFDNIKDNATPGDEREWTPVKNMVRETTPLCSHKEGVKQQRCAEAITHMSSSWDTTEIEEKPRVSASTTPTRSTGAAEHEKHSSSSGQFAKPSLSEVSWRTRGQRRASTATAELTIREKTLPTSNGVRGRCLDTTGESLETGKSGERAKMSPSFSSNSEHEHLTNEARSKSDGSSSCRPSFSCEAETSSSSDKQSLPQRVSYLELHPHDATSSASLESFSSPPPEKDHGPWSPKLQSPKSVAKPARAHSSFITVRFAPPPAQCTSAVCSELPSSFQRLSGKDSSVKRRNSLSPSATPPPVSSVPLLSSSSSSYSSSYSSVPRFVSLSVSSPPLSDGQPVEMVHSKEKKEKDHTTAPAGARTSPCQAHVREVRRTDERNMSRAASHEPDEIEHVQVNLVHPVERHKYPCSRSGATSEKEDEIPAVSISRPSSSKELQNGALLPRTRNSSQSRNESSEVFALANNNAIRLLVTRPLVTGSTQQLPEAAAGHGELNAKRRCVTGGVELSEATAMQPIGTLDKKNPDHATDPEHLPQASSLLLDTDTTPSAASSKTATTLFEGGRSPFLAPPLPSQDAMKRHQLPSPPPSLGDGDAHLKRLHTNDQHDCSNAVMGPSSAEKHFGVVADQASNHDTDRKEVKSEKDGVSTSSRDKPHHARDQFSGSSALLSPEIRNHEGSLLTSDKRRARSCEEALVIAAERAFGLTWKEAVRAVKKKGGMWEEIQRIFSKDAPRFYAGLRLWAEDIVKGEVTTRIPGKNANHETAREEVLNVKAGMHSEERKFSSRTDARRQDEGGLLRSLVEGVARDWKKLSIVLEIFRRGAFFFGFPEGFLKDKSPPPSSSAYSSFSSSSSSCFLSDSTSTSSCCYTSFFSSSCSHLALFLRSLSTFVDLLLLTHPGKAPEHLLTYLQKSPSMATDLAFLLSASPCSSSLSSVPTPDAFVSLSRASSTLFSPPPSTNRPLPLFSSLESNDDSPPGQRASVSPSKGRRSKRREYLDECDNGRLEKKRFREKSEFLSICTIEAARLLALFSSRDPCFFVREMLPKCLRGDEEAFCRICIQILPIWVDLFEKNNHFFFEEHSLSSSDIEEEEDEEITSLSKLSESRKRKRDFKVDRERQLTNFHKEEERRRWIGALEYLADLCCNELSILTVLPVHNACRSSKAKSTSPKQHRGSLWREEDEEDEEEEGPDHLSLATNYLSLLRTTLLQHGGSILLRESSVRLNPGEEKKSPFSSSSDETYIRGQHIVRKNKKDVSERISSLDHRRKKSYPCQLNLHGYHNKTRRTLLQGLQCLANCLHPNTRHAIRRAAFHQIEIFLQYVLDERRATKAFLTSSSSCSGVCTPEQKDDNNVVLPGESRDRLRDKKGLILSDKTTASKENEKGKLLQLLHSHQSLSSLFPLLWESRVLSWPSTQRYGNEKRRDFKPQQRSEKEKEMLTWVVKEKEKKNRRSRRNEKESTSSLSSSTGESDADLPSSREREVSREREHEEEEVEEALEEKSLRLFKKLLDFDSEKEGEEEEYDTRRIIMIDASSVLVRALPSLSATRPPLRHLDFLLLSSFLSHPRSQESDALRTLDVLADIYFRSRNSHDRISLGKSSASSSSSSFILKTPNFKEEREKEKSIEKQQEEKSLPSPSPSVDANERERDDLQNSYLHHVHTQDRILSLLVHAAERSPALREGENAPSAFLCWVKGFFSRESSSSAFSEKNITDLQERKKKEANNSEGKSRQEGYWNESGDGEGLRLSAREDSERRKSERNHLPTVHAATKILHLMERRRETRSQQREEEEARVRRYYSEEKRVDLNENRPRLRRAMRDSRKDRKREEEEGEEDFLMKEFRALCVEYASRYPSSSSSFSSYSPSEEQGRRRRRREKSASKDRSHEEEDQKRPLTNKERPLQRQGHRESSSLLLLPSSSFSISGEADTRAYPSTNHEEGEDTPRRSSEQREEATMNEMKKNERREGEEDGEKGKDSSAFLPCTSTEESCEEILSAGKERCLDVSLRGREERGGGGRREEHEGIGEEKDKGRRISNRSEEKCLDKKKEKVFLLELLQELLIQVPPSVAAPTTSLSLSLLHISRSHFTPLSLLSLSSVYTENTILRPDLKFSIILLLSSSSLFYLFLSGTSLVSQETEKDSPRHVDAARGRRADSYVDVEVQEVGEEEVKEKKKKTRQSGKENKQGGEEEEGVEKQYEMDSKAEEEEECRLVLRCFKSTLDRLFGLLLKHQMRETGEEKDFLCFSSSIIPRVLEAFNLPKDCDTRSHLLHIYRLLKHTEKQMLSRFPVEKRPMHARREGEREDESEALKTVESRGGFSTPSALSREELDFFISQLSFSPLLTDSPGQLAKKTKKESLSRTLNDVGKRQERKREEEEEEEGKEKDVKQRQSREGGGGSCLSSRLKTQRSQELLSFLQRLKLQKEDQAQSWFSSLRSLASQDERRLSRYLLQQEIELINDVLGRGLLPAYLPQVERSW</sequence>
<feature type="compositionally biased region" description="Basic and acidic residues" evidence="1">
    <location>
        <begin position="2657"/>
        <end position="2678"/>
    </location>
</feature>
<feature type="compositionally biased region" description="Basic and acidic residues" evidence="1">
    <location>
        <begin position="2198"/>
        <end position="2213"/>
    </location>
</feature>
<comment type="caution">
    <text evidence="2">The sequence shown here is derived from an EMBL/GenBank/DDBJ whole genome shotgun (WGS) entry which is preliminary data.</text>
</comment>
<dbReference type="EMBL" id="MIGC01000173">
    <property type="protein sequence ID" value="PHJ25738.1"/>
    <property type="molecule type" value="Genomic_DNA"/>
</dbReference>
<feature type="compositionally biased region" description="Polar residues" evidence="1">
    <location>
        <begin position="372"/>
        <end position="398"/>
    </location>
</feature>
<dbReference type="OrthoDB" id="10551094at2759"/>
<feature type="compositionally biased region" description="Low complexity" evidence="1">
    <location>
        <begin position="311"/>
        <end position="321"/>
    </location>
</feature>
<feature type="compositionally biased region" description="Low complexity" evidence="1">
    <location>
        <begin position="1030"/>
        <end position="1044"/>
    </location>
</feature>
<feature type="compositionally biased region" description="Basic and acidic residues" evidence="1">
    <location>
        <begin position="2096"/>
        <end position="2115"/>
    </location>
</feature>
<feature type="compositionally biased region" description="Basic and acidic residues" evidence="1">
    <location>
        <begin position="1959"/>
        <end position="1970"/>
    </location>
</feature>
<accession>A0A2C6LFL7</accession>
<feature type="compositionally biased region" description="Low complexity" evidence="1">
    <location>
        <begin position="111"/>
        <end position="121"/>
    </location>
</feature>
<feature type="region of interest" description="Disordered" evidence="1">
    <location>
        <begin position="2076"/>
        <end position="2128"/>
    </location>
</feature>
<feature type="region of interest" description="Disordered" evidence="1">
    <location>
        <begin position="370"/>
        <end position="504"/>
    </location>
</feature>
<feature type="compositionally biased region" description="Basic and acidic residues" evidence="1">
    <location>
        <begin position="647"/>
        <end position="660"/>
    </location>
</feature>
<feature type="region of interest" description="Disordered" evidence="1">
    <location>
        <begin position="1448"/>
        <end position="1479"/>
    </location>
</feature>
<dbReference type="Proteomes" id="UP000221165">
    <property type="component" value="Unassembled WGS sequence"/>
</dbReference>
<feature type="region of interest" description="Disordered" evidence="1">
    <location>
        <begin position="2488"/>
        <end position="2514"/>
    </location>
</feature>
<feature type="region of interest" description="Disordered" evidence="1">
    <location>
        <begin position="2645"/>
        <end position="2678"/>
    </location>
</feature>
<feature type="compositionally biased region" description="Basic and acidic residues" evidence="1">
    <location>
        <begin position="1006"/>
        <end position="1019"/>
    </location>
</feature>
<feature type="compositionally biased region" description="Polar residues" evidence="1">
    <location>
        <begin position="225"/>
        <end position="234"/>
    </location>
</feature>
<dbReference type="VEuPathDB" id="ToxoDB:CSUI_000406"/>
<protein>
    <submittedName>
        <fullName evidence="2">Uncharacterized protein</fullName>
    </submittedName>
</protein>
<keyword evidence="3" id="KW-1185">Reference proteome</keyword>
<feature type="compositionally biased region" description="Basic and acidic residues" evidence="1">
    <location>
        <begin position="2415"/>
        <end position="2455"/>
    </location>
</feature>
<feature type="compositionally biased region" description="Basic and acidic residues" evidence="1">
    <location>
        <begin position="2229"/>
        <end position="2243"/>
    </location>
</feature>